<reference evidence="7" key="1">
    <citation type="journal article" date="2019" name="Int. J. Syst. Evol. Microbiol.">
        <title>The Global Catalogue of Microorganisms (GCM) 10K type strain sequencing project: providing services to taxonomists for standard genome sequencing and annotation.</title>
        <authorList>
            <consortium name="The Broad Institute Genomics Platform"/>
            <consortium name="The Broad Institute Genome Sequencing Center for Infectious Disease"/>
            <person name="Wu L."/>
            <person name="Ma J."/>
        </authorList>
    </citation>
    <scope>NUCLEOTIDE SEQUENCE [LARGE SCALE GENOMIC DNA]</scope>
    <source>
        <strain evidence="7">CGMCC 1.18578</strain>
    </source>
</reference>
<comment type="caution">
    <text evidence="6">The sequence shown here is derived from an EMBL/GenBank/DDBJ whole genome shotgun (WGS) entry which is preliminary data.</text>
</comment>
<evidence type="ECO:0000256" key="2">
    <source>
        <dbReference type="RuleBase" id="RU361185"/>
    </source>
</evidence>
<dbReference type="InterPro" id="IPR017853">
    <property type="entry name" value="GH"/>
</dbReference>
<dbReference type="Proteomes" id="UP001596108">
    <property type="component" value="Unassembled WGS sequence"/>
</dbReference>
<dbReference type="PANTHER" id="PTHR22762:SF144">
    <property type="entry name" value="ALPHA-XYLOSIDASE"/>
    <property type="match status" value="1"/>
</dbReference>
<dbReference type="Gene3D" id="3.20.20.80">
    <property type="entry name" value="Glycosidases"/>
    <property type="match status" value="1"/>
</dbReference>
<feature type="domain" description="Glycoside hydrolase family 31 N-terminal" evidence="4">
    <location>
        <begin position="83"/>
        <end position="264"/>
    </location>
</feature>
<dbReference type="SUPFAM" id="SSF51011">
    <property type="entry name" value="Glycosyl hydrolase domain"/>
    <property type="match status" value="1"/>
</dbReference>
<dbReference type="Gene3D" id="2.60.40.1760">
    <property type="entry name" value="glycosyl hydrolase (family 31)"/>
    <property type="match status" value="1"/>
</dbReference>
<dbReference type="CDD" id="cd06593">
    <property type="entry name" value="GH31_xylosidase_YicI"/>
    <property type="match status" value="1"/>
</dbReference>
<dbReference type="EMBL" id="JBHSNC010000031">
    <property type="protein sequence ID" value="MFC5529867.1"/>
    <property type="molecule type" value="Genomic_DNA"/>
</dbReference>
<dbReference type="Pfam" id="PF21365">
    <property type="entry name" value="Glyco_hydro_31_3rd"/>
    <property type="match status" value="1"/>
</dbReference>
<name>A0ABW0R0N3_9BACL</name>
<keyword evidence="7" id="KW-1185">Reference proteome</keyword>
<dbReference type="SUPFAM" id="SSF74650">
    <property type="entry name" value="Galactose mutarotase-like"/>
    <property type="match status" value="1"/>
</dbReference>
<evidence type="ECO:0000256" key="1">
    <source>
        <dbReference type="ARBA" id="ARBA00007806"/>
    </source>
</evidence>
<dbReference type="RefSeq" id="WP_378111790.1">
    <property type="nucleotide sequence ID" value="NZ_JBHSNC010000031.1"/>
</dbReference>
<evidence type="ECO:0000259" key="3">
    <source>
        <dbReference type="Pfam" id="PF01055"/>
    </source>
</evidence>
<gene>
    <name evidence="6" type="ORF">ACFPQ4_10470</name>
</gene>
<dbReference type="SUPFAM" id="SSF51445">
    <property type="entry name" value="(Trans)glycosidases"/>
    <property type="match status" value="1"/>
</dbReference>
<dbReference type="CDD" id="cd14752">
    <property type="entry name" value="GH31_N"/>
    <property type="match status" value="1"/>
</dbReference>
<dbReference type="InterPro" id="IPR000322">
    <property type="entry name" value="Glyco_hydro_31_TIM"/>
</dbReference>
<dbReference type="Pfam" id="PF01055">
    <property type="entry name" value="Glyco_hydro_31_2nd"/>
    <property type="match status" value="1"/>
</dbReference>
<organism evidence="6 7">
    <name type="scientific">Cohnella yongneupensis</name>
    <dbReference type="NCBI Taxonomy" id="425006"/>
    <lineage>
        <taxon>Bacteria</taxon>
        <taxon>Bacillati</taxon>
        <taxon>Bacillota</taxon>
        <taxon>Bacilli</taxon>
        <taxon>Bacillales</taxon>
        <taxon>Paenibacillaceae</taxon>
        <taxon>Cohnella</taxon>
    </lineage>
</organism>
<keyword evidence="2" id="KW-0378">Hydrolase</keyword>
<evidence type="ECO:0000313" key="6">
    <source>
        <dbReference type="EMBL" id="MFC5529867.1"/>
    </source>
</evidence>
<dbReference type="InterPro" id="IPR013780">
    <property type="entry name" value="Glyco_hydro_b"/>
</dbReference>
<feature type="domain" description="Glycoside hydrolase family 31 TIM barrel" evidence="3">
    <location>
        <begin position="306"/>
        <end position="609"/>
    </location>
</feature>
<feature type="domain" description="Glycosyl hydrolase family 31 C-terminal" evidence="5">
    <location>
        <begin position="617"/>
        <end position="702"/>
    </location>
</feature>
<dbReference type="InterPro" id="IPR011013">
    <property type="entry name" value="Gal_mutarotase_sf_dom"/>
</dbReference>
<dbReference type="PANTHER" id="PTHR22762">
    <property type="entry name" value="ALPHA-GLUCOSIDASE"/>
    <property type="match status" value="1"/>
</dbReference>
<keyword evidence="2" id="KW-0326">Glycosidase</keyword>
<proteinExistence type="inferred from homology"/>
<comment type="similarity">
    <text evidence="1 2">Belongs to the glycosyl hydrolase 31 family.</text>
</comment>
<evidence type="ECO:0000259" key="4">
    <source>
        <dbReference type="Pfam" id="PF13802"/>
    </source>
</evidence>
<dbReference type="InterPro" id="IPR025887">
    <property type="entry name" value="Glyco_hydro_31_N_dom"/>
</dbReference>
<dbReference type="Pfam" id="PF13802">
    <property type="entry name" value="Gal_mutarotas_2"/>
    <property type="match status" value="1"/>
</dbReference>
<protein>
    <submittedName>
        <fullName evidence="6">TIM-barrel domain-containing protein</fullName>
    </submittedName>
</protein>
<sequence length="794" mass="89476">MGQQETWLNQPIDMSEGFENAGDTYFFASRLTAFNEANAQGTLQWRRYLRKPRLSFNQIDFPFEESPSWEFPDEYADKPEAAFELSFLTDRTIRVRLHSRHKANQPIKPSIMVDENAASTTEHWEAERRDDGVVYRSAAGSVTVQLDPWKLIFRDASGRIVTQTRHFGDSRSLLNSNGQPFSFKQGARARDNRIAASFLLQPDEKLFGAGESFTRLNKRGQKLNLFATDALSAQTGKMYKPIPFFLSSEGYGMFVHTSAPLTFDFGASYDDTATLFTGEESLDLFVFLGTPKEALSEYTRLTGRSPLPPLWSFGLWMSRITYSSEGEVREVAARLQEHNIPCDVIHLDTGWFETDWRCNYEFSKERFDDPARMIADLREQGYRISLWQLPYFTPNNSLYKEIVERGYAVRTADGALPTDDAILDFSNPEAANWYKERLAELLSLGVGAIKVDFGEAAPVNGWYASGKSGFHEHNLYPLRYNRAAMEATEAVSGESIIWARSAWAGSQRYPIHWGGDAENTDGAMAASLRAGLSLGLSGFSFWSHDIGGFVNSNPEPLYRRWLPFGLLTSHSRCHGAPPTEPWTYGESFMDLFRKVASLKYELMPYIYTQAMLSSERGYPMLRALFFEYPEDPGSWLVEDQYMFGDELLVAPFMQETDARNVYLPPGEWIDYQTGIGYAGGRWHRIAADELPIVILVRGGAVIPHMEAARSTAHLDWSQIRFVRFGAASGNPATANGHADPKEVEDASQVFDPVDRTLYDIRLAGDRIASVTANGRRVVAAKSGWSVLPAAMPRH</sequence>
<evidence type="ECO:0000313" key="7">
    <source>
        <dbReference type="Proteomes" id="UP001596108"/>
    </source>
</evidence>
<dbReference type="InterPro" id="IPR048395">
    <property type="entry name" value="Glyco_hydro_31_C"/>
</dbReference>
<evidence type="ECO:0000259" key="5">
    <source>
        <dbReference type="Pfam" id="PF21365"/>
    </source>
</evidence>
<dbReference type="Gene3D" id="2.60.40.1180">
    <property type="entry name" value="Golgi alpha-mannosidase II"/>
    <property type="match status" value="1"/>
</dbReference>
<accession>A0ABW0R0N3</accession>